<sequence length="153" mass="16836">MDFKGDEAKGMDYLNQVGDWMKSGEVNVEFGIQTAEVNGKDNTVVYTSNQQTSASPVYEGSNVKLQGHLHPGTWSPDQISGPLNPSGFRMSQFPFKANGYTSKVLSKKNSGDRVSAETMPNAVNFIYAPAHNTTIIYNSTQIIKAYEGKFKKD</sequence>
<proteinExistence type="predicted"/>
<dbReference type="EMBL" id="FTNZ01000005">
    <property type="protein sequence ID" value="SIS35991.1"/>
    <property type="molecule type" value="Genomic_DNA"/>
</dbReference>
<gene>
    <name evidence="1" type="ORF">SAMN05421768_1057</name>
</gene>
<reference evidence="1 2" key="1">
    <citation type="submission" date="2017-01" db="EMBL/GenBank/DDBJ databases">
        <authorList>
            <person name="Mah S.A."/>
            <person name="Swanson W.J."/>
            <person name="Moy G.W."/>
            <person name="Vacquier V.D."/>
        </authorList>
    </citation>
    <scope>NUCLEOTIDE SEQUENCE [LARGE SCALE GENOMIC DNA]</scope>
    <source>
        <strain evidence="1 2">DSM 16927</strain>
    </source>
</reference>
<dbReference type="OrthoDB" id="2972467at2"/>
<evidence type="ECO:0000313" key="2">
    <source>
        <dbReference type="Proteomes" id="UP000186106"/>
    </source>
</evidence>
<organism evidence="1 2">
    <name type="scientific">Chryseobacterium joostei</name>
    <dbReference type="NCBI Taxonomy" id="112234"/>
    <lineage>
        <taxon>Bacteria</taxon>
        <taxon>Pseudomonadati</taxon>
        <taxon>Bacteroidota</taxon>
        <taxon>Flavobacteriia</taxon>
        <taxon>Flavobacteriales</taxon>
        <taxon>Weeksellaceae</taxon>
        <taxon>Chryseobacterium group</taxon>
        <taxon>Chryseobacterium</taxon>
    </lineage>
</organism>
<evidence type="ECO:0000313" key="1">
    <source>
        <dbReference type="EMBL" id="SIS35991.1"/>
    </source>
</evidence>
<dbReference type="RefSeq" id="WP_123867349.1">
    <property type="nucleotide sequence ID" value="NZ_CP033926.1"/>
</dbReference>
<dbReference type="Proteomes" id="UP000186106">
    <property type="component" value="Unassembled WGS sequence"/>
</dbReference>
<name>A0A1N7IGB4_9FLAO</name>
<dbReference type="STRING" id="112234.SAMN05421768_1057"/>
<accession>A0A1N7IGB4</accession>
<protein>
    <submittedName>
        <fullName evidence="1">Uncharacterized protein</fullName>
    </submittedName>
</protein>
<dbReference type="AlphaFoldDB" id="A0A1N7IGB4"/>